<comment type="subcellular location">
    <subcellularLocation>
        <location evidence="1">Cytoplasm</location>
        <location evidence="1">Perinuclear region</location>
    </subcellularLocation>
</comment>
<proteinExistence type="inferred from homology"/>
<dbReference type="Pfam" id="PF04628">
    <property type="entry name" value="Sedlin_N"/>
    <property type="match status" value="1"/>
</dbReference>
<dbReference type="SUPFAM" id="SSF64356">
    <property type="entry name" value="SNARE-like"/>
    <property type="match status" value="1"/>
</dbReference>
<sequence>MTSVYFVIVSSNDNLIYETNCINMEFDKPDERMNLQQVTAYASMDVIMEKSLSSNQMYLGIVESSNGWLVYAFLTPSNHRFILLNTQLNEESIRSLFIEIFDGFLKVTLNPFYQFNEPITNKEFDIRVKNCLKRFVLK</sequence>
<evidence type="ECO:0000256" key="3">
    <source>
        <dbReference type="ARBA" id="ARBA00022892"/>
    </source>
</evidence>
<reference evidence="4 5" key="1">
    <citation type="submission" date="2016-04" db="EMBL/GenBank/DDBJ databases">
        <title>The genome of Intoshia linei affirms orthonectids as highly simplified spiralians.</title>
        <authorList>
            <person name="Mikhailov K.V."/>
            <person name="Slusarev G.S."/>
            <person name="Nikitin M.A."/>
            <person name="Logacheva M.D."/>
            <person name="Penin A."/>
            <person name="Aleoshin V."/>
            <person name="Panchin Y.V."/>
        </authorList>
    </citation>
    <scope>NUCLEOTIDE SEQUENCE [LARGE SCALE GENOMIC DNA]</scope>
    <source>
        <strain evidence="4">Intl2013</strain>
        <tissue evidence="4">Whole animal</tissue>
    </source>
</reference>
<evidence type="ECO:0000256" key="1">
    <source>
        <dbReference type="ARBA" id="ARBA00004556"/>
    </source>
</evidence>
<dbReference type="GO" id="GO:0006888">
    <property type="term" value="P:endoplasmic reticulum to Golgi vesicle-mediated transport"/>
    <property type="evidence" value="ECO:0007669"/>
    <property type="project" value="InterPro"/>
</dbReference>
<keyword evidence="3" id="KW-0931">ER-Golgi transport</keyword>
<comment type="similarity">
    <text evidence="2">Belongs to the TRAPP small subunits family. Sedlin subfamily.</text>
</comment>
<dbReference type="CDD" id="cd14825">
    <property type="entry name" value="TRAPPC2_sedlin"/>
    <property type="match status" value="1"/>
</dbReference>
<keyword evidence="3" id="KW-0813">Transport</keyword>
<evidence type="ECO:0000313" key="4">
    <source>
        <dbReference type="EMBL" id="OAF65804.1"/>
    </source>
</evidence>
<dbReference type="InterPro" id="IPR011012">
    <property type="entry name" value="Longin-like_dom_sf"/>
</dbReference>
<dbReference type="OrthoDB" id="10252102at2759"/>
<evidence type="ECO:0000313" key="5">
    <source>
        <dbReference type="Proteomes" id="UP000078046"/>
    </source>
</evidence>
<name>A0A177AX76_9BILA</name>
<keyword evidence="5" id="KW-1185">Reference proteome</keyword>
<organism evidence="4 5">
    <name type="scientific">Intoshia linei</name>
    <dbReference type="NCBI Taxonomy" id="1819745"/>
    <lineage>
        <taxon>Eukaryota</taxon>
        <taxon>Metazoa</taxon>
        <taxon>Spiralia</taxon>
        <taxon>Lophotrochozoa</taxon>
        <taxon>Mesozoa</taxon>
        <taxon>Orthonectida</taxon>
        <taxon>Rhopaluridae</taxon>
        <taxon>Intoshia</taxon>
    </lineage>
</organism>
<dbReference type="InterPro" id="IPR006722">
    <property type="entry name" value="Sedlin"/>
</dbReference>
<dbReference type="GO" id="GO:0048471">
    <property type="term" value="C:perinuclear region of cytoplasm"/>
    <property type="evidence" value="ECO:0007669"/>
    <property type="project" value="UniProtKB-SubCell"/>
</dbReference>
<gene>
    <name evidence="4" type="ORF">A3Q56_06481</name>
</gene>
<accession>A0A177AX76</accession>
<protein>
    <submittedName>
        <fullName evidence="4">Trafficking protein particle complex subunit 2</fullName>
    </submittedName>
</protein>
<dbReference type="Proteomes" id="UP000078046">
    <property type="component" value="Unassembled WGS sequence"/>
</dbReference>
<comment type="caution">
    <text evidence="4">The sequence shown here is derived from an EMBL/GenBank/DDBJ whole genome shotgun (WGS) entry which is preliminary data.</text>
</comment>
<dbReference type="AlphaFoldDB" id="A0A177AX76"/>
<dbReference type="PANTHER" id="PTHR12403">
    <property type="entry name" value="TRAFFICKING PROTEIN PARTICLE COMPLEX SUBUNIT 2"/>
    <property type="match status" value="1"/>
</dbReference>
<dbReference type="Gene3D" id="3.30.450.70">
    <property type="match status" value="1"/>
</dbReference>
<evidence type="ECO:0000256" key="2">
    <source>
        <dbReference type="ARBA" id="ARBA00006626"/>
    </source>
</evidence>
<dbReference type="EMBL" id="LWCA01001141">
    <property type="protein sequence ID" value="OAF65804.1"/>
    <property type="molecule type" value="Genomic_DNA"/>
</dbReference>